<name>A0ABT4JTU7_9GAMM</name>
<dbReference type="RefSeq" id="WP_269124790.1">
    <property type="nucleotide sequence ID" value="NZ_JAPUBN010000013.1"/>
</dbReference>
<dbReference type="Proteomes" id="UP001149719">
    <property type="component" value="Unassembled WGS sequence"/>
</dbReference>
<organism evidence="2 3">
    <name type="scientific">Marinomonas phaeophyticola</name>
    <dbReference type="NCBI Taxonomy" id="3004091"/>
    <lineage>
        <taxon>Bacteria</taxon>
        <taxon>Pseudomonadati</taxon>
        <taxon>Pseudomonadota</taxon>
        <taxon>Gammaproteobacteria</taxon>
        <taxon>Oceanospirillales</taxon>
        <taxon>Oceanospirillaceae</taxon>
        <taxon>Marinomonas</taxon>
    </lineage>
</organism>
<evidence type="ECO:0000313" key="3">
    <source>
        <dbReference type="Proteomes" id="UP001149719"/>
    </source>
</evidence>
<keyword evidence="1" id="KW-0472">Membrane</keyword>
<protein>
    <recommendedName>
        <fullName evidence="4">DUF2474 domain-containing protein</fullName>
    </recommendedName>
</protein>
<feature type="transmembrane region" description="Helical" evidence="1">
    <location>
        <begin position="24"/>
        <end position="43"/>
    </location>
</feature>
<accession>A0ABT4JTU7</accession>
<reference evidence="2" key="1">
    <citation type="submission" date="2022-12" db="EMBL/GenBank/DDBJ databases">
        <title>Marinomonas 15G1-11 sp. nov, isolated from marine algae.</title>
        <authorList>
            <person name="Butt M."/>
            <person name="Choi D.G."/>
            <person name="Kim J.M."/>
            <person name="Lee J.K."/>
            <person name="Baek J.H."/>
            <person name="Jeon C.O."/>
        </authorList>
    </citation>
    <scope>NUCLEOTIDE SEQUENCE</scope>
    <source>
        <strain evidence="2">15G1-11</strain>
    </source>
</reference>
<dbReference type="EMBL" id="JAPUBN010000013">
    <property type="protein sequence ID" value="MCZ2721759.1"/>
    <property type="molecule type" value="Genomic_DNA"/>
</dbReference>
<evidence type="ECO:0000313" key="2">
    <source>
        <dbReference type="EMBL" id="MCZ2721759.1"/>
    </source>
</evidence>
<proteinExistence type="predicted"/>
<gene>
    <name evidence="2" type="ORF">O1D97_08860</name>
</gene>
<comment type="caution">
    <text evidence="2">The sequence shown here is derived from an EMBL/GenBank/DDBJ whole genome shotgun (WGS) entry which is preliminary data.</text>
</comment>
<keyword evidence="1" id="KW-0812">Transmembrane</keyword>
<keyword evidence="1" id="KW-1133">Transmembrane helix</keyword>
<evidence type="ECO:0000256" key="1">
    <source>
        <dbReference type="SAM" id="Phobius"/>
    </source>
</evidence>
<keyword evidence="3" id="KW-1185">Reference proteome</keyword>
<sequence>MLNKTPLEAVKDKEASQSTQQWKWFIGLYIFGFLTLTGFAYTLKGMMSFL</sequence>
<evidence type="ECO:0008006" key="4">
    <source>
        <dbReference type="Google" id="ProtNLM"/>
    </source>
</evidence>